<sequence>MNLRFRWNIEDGCLPNPNSSVKSTRFPPGQIRKSNLKLDCGLVFDELYGVLPGPSDTCICVLVGFGGIGVMEIFGIVTEDEVQAIAFPTSVLRPDTFIKDTIGVVRKILGLMSECFWTYSMLDSLSES</sequence>
<evidence type="ECO:0000313" key="1">
    <source>
        <dbReference type="EMBL" id="MBW0584754.1"/>
    </source>
</evidence>
<gene>
    <name evidence="1" type="ORF">O181_124469</name>
</gene>
<comment type="caution">
    <text evidence="1">The sequence shown here is derived from an EMBL/GenBank/DDBJ whole genome shotgun (WGS) entry which is preliminary data.</text>
</comment>
<protein>
    <submittedName>
        <fullName evidence="1">Uncharacterized protein</fullName>
    </submittedName>
</protein>
<proteinExistence type="predicted"/>
<keyword evidence="2" id="KW-1185">Reference proteome</keyword>
<dbReference type="EMBL" id="AVOT02118983">
    <property type="protein sequence ID" value="MBW0584754.1"/>
    <property type="molecule type" value="Genomic_DNA"/>
</dbReference>
<evidence type="ECO:0000313" key="2">
    <source>
        <dbReference type="Proteomes" id="UP000765509"/>
    </source>
</evidence>
<accession>A0A9Q3KS68</accession>
<reference evidence="1" key="1">
    <citation type="submission" date="2021-03" db="EMBL/GenBank/DDBJ databases">
        <title>Draft genome sequence of rust myrtle Austropuccinia psidii MF-1, a brazilian biotype.</title>
        <authorList>
            <person name="Quecine M.C."/>
            <person name="Pachon D.M.R."/>
            <person name="Bonatelli M.L."/>
            <person name="Correr F.H."/>
            <person name="Franceschini L.M."/>
            <person name="Leite T.F."/>
            <person name="Margarido G.R.A."/>
            <person name="Almeida C.A."/>
            <person name="Ferrarezi J.A."/>
            <person name="Labate C.A."/>
        </authorList>
    </citation>
    <scope>NUCLEOTIDE SEQUENCE</scope>
    <source>
        <strain evidence="1">MF-1</strain>
    </source>
</reference>
<dbReference type="AlphaFoldDB" id="A0A9Q3KS68"/>
<name>A0A9Q3KS68_9BASI</name>
<organism evidence="1 2">
    <name type="scientific">Austropuccinia psidii MF-1</name>
    <dbReference type="NCBI Taxonomy" id="1389203"/>
    <lineage>
        <taxon>Eukaryota</taxon>
        <taxon>Fungi</taxon>
        <taxon>Dikarya</taxon>
        <taxon>Basidiomycota</taxon>
        <taxon>Pucciniomycotina</taxon>
        <taxon>Pucciniomycetes</taxon>
        <taxon>Pucciniales</taxon>
        <taxon>Sphaerophragmiaceae</taxon>
        <taxon>Austropuccinia</taxon>
    </lineage>
</organism>
<dbReference type="Proteomes" id="UP000765509">
    <property type="component" value="Unassembled WGS sequence"/>
</dbReference>